<sequence>MDEIQKNLLKEIANLHEIPVGAYNIRTNGKSSARNTTENIDIVTKEDKSGIDIIIKPNTKNESVHIPVVLSQTGLEEVVYNDFFIGENADVTIIAGCGIHNAGDAKSQHDGVHTFYIGKNAKIKYVEKHYGEGDGKGERVLNPVTIIQIEEGGYMEMDSVQIKGVDSTVRTTKATLGKDSTLVIKEKILTHGNQYAKTDFEVNLNGENSSTNVISRSVAKENSKQTFLSKINGNAKCMGHTECDAIIMDHASVSAIPEITANDIEASLIHEAAIGKIAGEQLIKLMTLGLTESEAEAQIINGFLK</sequence>
<dbReference type="EMBL" id="NOKA02000013">
    <property type="protein sequence ID" value="RDY31588.1"/>
    <property type="molecule type" value="Genomic_DNA"/>
</dbReference>
<dbReference type="PANTHER" id="PTHR30508:SF6">
    <property type="entry name" value="UPF0051 PROTEIN MJ0034"/>
    <property type="match status" value="1"/>
</dbReference>
<accession>A0A255IIZ5</accession>
<dbReference type="EMBL" id="QICS01000013">
    <property type="protein sequence ID" value="PXV86236.1"/>
    <property type="molecule type" value="Genomic_DNA"/>
</dbReference>
<dbReference type="PANTHER" id="PTHR30508">
    <property type="entry name" value="FES CLUSTER ASSEMBLY PROTEIN SUF"/>
    <property type="match status" value="1"/>
</dbReference>
<dbReference type="SUPFAM" id="SSF101960">
    <property type="entry name" value="Stabilizer of iron transporter SufD"/>
    <property type="match status" value="1"/>
</dbReference>
<evidence type="ECO:0000313" key="4">
    <source>
        <dbReference type="Proteomes" id="UP000216411"/>
    </source>
</evidence>
<evidence type="ECO:0000259" key="1">
    <source>
        <dbReference type="Pfam" id="PF01458"/>
    </source>
</evidence>
<dbReference type="Proteomes" id="UP000247523">
    <property type="component" value="Unassembled WGS sequence"/>
</dbReference>
<dbReference type="Proteomes" id="UP000216411">
    <property type="component" value="Unassembled WGS sequence"/>
</dbReference>
<dbReference type="InterPro" id="IPR037284">
    <property type="entry name" value="SUF_FeS_clus_asmbl_SufBD_sf"/>
</dbReference>
<organism evidence="3 4">
    <name type="scientific">Lachnotalea glycerini</name>
    <dbReference type="NCBI Taxonomy" id="1763509"/>
    <lineage>
        <taxon>Bacteria</taxon>
        <taxon>Bacillati</taxon>
        <taxon>Bacillota</taxon>
        <taxon>Clostridia</taxon>
        <taxon>Lachnospirales</taxon>
        <taxon>Lachnospiraceae</taxon>
        <taxon>Lachnotalea</taxon>
    </lineage>
</organism>
<dbReference type="GO" id="GO:0016226">
    <property type="term" value="P:iron-sulfur cluster assembly"/>
    <property type="evidence" value="ECO:0007669"/>
    <property type="project" value="InterPro"/>
</dbReference>
<dbReference type="InterPro" id="IPR055346">
    <property type="entry name" value="Fe-S_cluster_assembly_SufBD"/>
</dbReference>
<keyword evidence="4" id="KW-1185">Reference proteome</keyword>
<proteinExistence type="predicted"/>
<reference evidence="2 5" key="2">
    <citation type="submission" date="2018-05" db="EMBL/GenBank/DDBJ databases">
        <title>Genomic Encyclopedia of Type Strains, Phase IV (KMG-IV): sequencing the most valuable type-strain genomes for metagenomic binning, comparative biology and taxonomic classification.</title>
        <authorList>
            <person name="Goeker M."/>
        </authorList>
    </citation>
    <scope>NUCLEOTIDE SEQUENCE [LARGE SCALE GENOMIC DNA]</scope>
    <source>
        <strain evidence="2 5">DSM 28816</strain>
    </source>
</reference>
<dbReference type="Pfam" id="PF01458">
    <property type="entry name" value="SUFBD_core"/>
    <property type="match status" value="1"/>
</dbReference>
<gene>
    <name evidence="2" type="ORF">C8E03_11321</name>
    <name evidence="3" type="ORF">CG710_008990</name>
</gene>
<feature type="domain" description="SUF system FeS cluster assembly SufBD core" evidence="1">
    <location>
        <begin position="85"/>
        <end position="303"/>
    </location>
</feature>
<reference evidence="3" key="3">
    <citation type="submission" date="2018-07" db="EMBL/GenBank/DDBJ databases">
        <authorList>
            <person name="Quirk P.G."/>
            <person name="Krulwich T.A."/>
        </authorList>
    </citation>
    <scope>NUCLEOTIDE SEQUENCE</scope>
    <source>
        <strain evidence="3">CCRI-19302</strain>
    </source>
</reference>
<name>A0A255IIZ5_9FIRM</name>
<evidence type="ECO:0000313" key="2">
    <source>
        <dbReference type="EMBL" id="PXV86236.1"/>
    </source>
</evidence>
<protein>
    <submittedName>
        <fullName evidence="3">SufD family Fe-S cluster assembly protein</fullName>
    </submittedName>
</protein>
<dbReference type="AlphaFoldDB" id="A0A255IIZ5"/>
<evidence type="ECO:0000313" key="3">
    <source>
        <dbReference type="EMBL" id="RDY31588.1"/>
    </source>
</evidence>
<dbReference type="OrthoDB" id="9782689at2"/>
<evidence type="ECO:0000313" key="5">
    <source>
        <dbReference type="Proteomes" id="UP000247523"/>
    </source>
</evidence>
<comment type="caution">
    <text evidence="3">The sequence shown here is derived from an EMBL/GenBank/DDBJ whole genome shotgun (WGS) entry which is preliminary data.</text>
</comment>
<reference evidence="3 4" key="1">
    <citation type="journal article" date="2017" name="Genome Announc.">
        <title>Draft Genome Sequence of a Sporulating and Motile Strain of Lachnotalea glycerini Isolated from Water in Quebec City, Canada.</title>
        <authorList>
            <person name="Maheux A.F."/>
            <person name="Boudreau D.K."/>
            <person name="Berube E."/>
            <person name="Boissinot M."/>
            <person name="Raymond F."/>
            <person name="Brodeur S."/>
            <person name="Corbeil J."/>
            <person name="Isabel S."/>
            <person name="Omar R.F."/>
            <person name="Bergeron M.G."/>
        </authorList>
    </citation>
    <scope>NUCLEOTIDE SEQUENCE [LARGE SCALE GENOMIC DNA]</scope>
    <source>
        <strain evidence="3 4">CCRI-19302</strain>
    </source>
</reference>
<dbReference type="InterPro" id="IPR000825">
    <property type="entry name" value="SUF_FeS_clus_asmbl_SufBD_core"/>
</dbReference>
<dbReference type="RefSeq" id="WP_094377077.1">
    <property type="nucleotide sequence ID" value="NZ_NOKA02000013.1"/>
</dbReference>